<feature type="domain" description="23S rRNA (guanine(745)-N(1))-methyltransferase N-terminal" evidence="2">
    <location>
        <begin position="25"/>
        <end position="68"/>
    </location>
</feature>
<evidence type="ECO:0000259" key="1">
    <source>
        <dbReference type="Pfam" id="PF13649"/>
    </source>
</evidence>
<sequence>MSENISTALANDNSANACDKTLAQYRCPLCQQVLVLTNKTYRCDKNHSFDQAKQGYVNLLPVQFKHSKEPGDNKAMVQARRAFLDKGYYQPLVDSMLALHKKYSTKDATIFDAGCGEGFYTHQHKTEHNNVYGVDIAKETIKIAAKRYQDCFFSVATLSDLPFSDNQFAWLYSVYAPILETEFSRILADKGYLLTVTPADNHLFELKSLIYRQANKHDTTKSPIKQLTLVEEQRLNYVMDFTTSEDVLNLLAMTPFAFKASEELMAELNQLTTFSCQADFILRLYQK</sequence>
<dbReference type="InterPro" id="IPR048647">
    <property type="entry name" value="RlmA_N"/>
</dbReference>
<gene>
    <name evidence="3" type="primary">rlmA</name>
    <name evidence="3" type="ORF">CWS31_016420</name>
</gene>
<dbReference type="Pfam" id="PF13649">
    <property type="entry name" value="Methyltransf_25"/>
    <property type="match status" value="1"/>
</dbReference>
<dbReference type="GO" id="GO:0052911">
    <property type="term" value="F:23S rRNA (guanine(745)-N(1))-methyltransferase activity"/>
    <property type="evidence" value="ECO:0007669"/>
    <property type="project" value="UniProtKB-EC"/>
</dbReference>
<name>A0ABY3MSZ5_9GAMM</name>
<dbReference type="CDD" id="cd02440">
    <property type="entry name" value="AdoMet_MTases"/>
    <property type="match status" value="1"/>
</dbReference>
<dbReference type="InterPro" id="IPR052939">
    <property type="entry name" value="23S_rRNA_MeTrnsfrase_RlmA"/>
</dbReference>
<accession>A0ABY3MSZ5</accession>
<evidence type="ECO:0000259" key="2">
    <source>
        <dbReference type="Pfam" id="PF21302"/>
    </source>
</evidence>
<dbReference type="PIRSF" id="PIRSF018249">
    <property type="entry name" value="MyrA_prd"/>
    <property type="match status" value="1"/>
</dbReference>
<dbReference type="EMBL" id="PJAI02000031">
    <property type="protein sequence ID" value="TYK64304.1"/>
    <property type="molecule type" value="Genomic_DNA"/>
</dbReference>
<dbReference type="NCBIfam" id="NF008300">
    <property type="entry name" value="PRK11088.1"/>
    <property type="match status" value="1"/>
</dbReference>
<dbReference type="InterPro" id="IPR041698">
    <property type="entry name" value="Methyltransf_25"/>
</dbReference>
<keyword evidence="3" id="KW-0808">Transferase</keyword>
<keyword evidence="3" id="KW-0489">Methyltransferase</keyword>
<organism evidence="3 4">
    <name type="scientific">Colwellia echini</name>
    <dbReference type="NCBI Taxonomy" id="1982103"/>
    <lineage>
        <taxon>Bacteria</taxon>
        <taxon>Pseudomonadati</taxon>
        <taxon>Pseudomonadota</taxon>
        <taxon>Gammaproteobacteria</taxon>
        <taxon>Alteromonadales</taxon>
        <taxon>Colwelliaceae</taxon>
        <taxon>Colwellia</taxon>
    </lineage>
</organism>
<proteinExistence type="predicted"/>
<dbReference type="SUPFAM" id="SSF53335">
    <property type="entry name" value="S-adenosyl-L-methionine-dependent methyltransferases"/>
    <property type="match status" value="1"/>
</dbReference>
<feature type="domain" description="Methyltransferase" evidence="1">
    <location>
        <begin position="110"/>
        <end position="176"/>
    </location>
</feature>
<reference evidence="3 4" key="1">
    <citation type="submission" date="2019-08" db="EMBL/GenBank/DDBJ databases">
        <title>Microbe sample from Colwellia echini.</title>
        <authorList>
            <person name="Christiansen L."/>
            <person name="Pathiraja D."/>
            <person name="Schultz-Johansen M."/>
            <person name="Choi I.-G."/>
            <person name="Stougaard P."/>
        </authorList>
    </citation>
    <scope>NUCLEOTIDE SEQUENCE [LARGE SCALE GENOMIC DNA]</scope>
    <source>
        <strain evidence="3 4">A3</strain>
    </source>
</reference>
<dbReference type="PANTHER" id="PTHR43460">
    <property type="entry name" value="METHYLTRANSFERASE"/>
    <property type="match status" value="1"/>
</dbReference>
<dbReference type="Proteomes" id="UP000815846">
    <property type="component" value="Unassembled WGS sequence"/>
</dbReference>
<dbReference type="InterPro" id="IPR029063">
    <property type="entry name" value="SAM-dependent_MTases_sf"/>
</dbReference>
<evidence type="ECO:0000313" key="3">
    <source>
        <dbReference type="EMBL" id="TYK64304.1"/>
    </source>
</evidence>
<dbReference type="InterPro" id="IPR016718">
    <property type="entry name" value="rRNA_m1G-MeTrfase_A_prd"/>
</dbReference>
<evidence type="ECO:0000313" key="4">
    <source>
        <dbReference type="Proteomes" id="UP000815846"/>
    </source>
</evidence>
<dbReference type="EC" id="2.1.1.187" evidence="3"/>
<dbReference type="Gene3D" id="3.40.50.150">
    <property type="entry name" value="Vaccinia Virus protein VP39"/>
    <property type="match status" value="1"/>
</dbReference>
<protein>
    <submittedName>
        <fullName evidence="3">23S rRNA (Guanine(745)-N(1))-methyltransferase</fullName>
        <ecNumber evidence="3">2.1.1.187</ecNumber>
    </submittedName>
</protein>
<dbReference type="Pfam" id="PF21302">
    <property type="entry name" value="Zn_ribbon_RlmA"/>
    <property type="match status" value="1"/>
</dbReference>
<dbReference type="PANTHER" id="PTHR43460:SF1">
    <property type="entry name" value="METHYLTRANSFERASE TYPE 11 DOMAIN-CONTAINING PROTEIN"/>
    <property type="match status" value="1"/>
</dbReference>
<comment type="caution">
    <text evidence="3">The sequence shown here is derived from an EMBL/GenBank/DDBJ whole genome shotgun (WGS) entry which is preliminary data.</text>
</comment>
<keyword evidence="4" id="KW-1185">Reference proteome</keyword>
<dbReference type="RefSeq" id="WP_101344272.1">
    <property type="nucleotide sequence ID" value="NZ_PJAI02000031.1"/>
</dbReference>